<evidence type="ECO:0000256" key="1">
    <source>
        <dbReference type="ARBA" id="ARBA00004123"/>
    </source>
</evidence>
<feature type="compositionally biased region" description="Basic and acidic residues" evidence="4">
    <location>
        <begin position="394"/>
        <end position="403"/>
    </location>
</feature>
<dbReference type="Pfam" id="PF03985">
    <property type="entry name" value="Paf1"/>
    <property type="match status" value="1"/>
</dbReference>
<evidence type="ECO:0000256" key="2">
    <source>
        <dbReference type="ARBA" id="ARBA00007560"/>
    </source>
</evidence>
<sequence length="418" mass="48081">MSKKQEYIAKIRYRNDLPPPLLPPKLLRYQDSADESADSGKLVTSLYAKTNVTPLIKINEDLGMPMDLMELPGLLNHQDSRLLLGFENIKLHPEDRALLRDPRVDKLTKTDMSKVTFLRRTEYVSSSQTAKQSTKKRAASEALEPDEEILTPAQRVKRVENTFDCITDDLSKIRHPTKKNVHAVKTWDLLPDTSAMDQTFFTIRFVGSAALDKQEKDQLALSTALFRPVELEEDEWVSLYTTNRDDSATYEKNLEQQIDEIVDDDKAYEFKRLRDFDMKHQQPTGSGLFSELALRFNDDKKTIYFTPIRSRIELRRRRINEVIKPLVRENNLDQVNITIRNPTPQETRRRDLIRMKFDPIDFPNIEDDEQADLQDEDAANSKDSQPAASSEEASEQKNDESREQSSTADASVAASDNQ</sequence>
<dbReference type="GO" id="GO:0006368">
    <property type="term" value="P:transcription elongation by RNA polymerase II"/>
    <property type="evidence" value="ECO:0007669"/>
    <property type="project" value="InterPro"/>
</dbReference>
<keyword evidence="6" id="KW-1185">Reference proteome</keyword>
<evidence type="ECO:0000256" key="3">
    <source>
        <dbReference type="ARBA" id="ARBA00023242"/>
    </source>
</evidence>
<dbReference type="GO" id="GO:0016593">
    <property type="term" value="C:Cdc73/Paf1 complex"/>
    <property type="evidence" value="ECO:0007669"/>
    <property type="project" value="InterPro"/>
</dbReference>
<accession>A0A1G4K0V5</accession>
<comment type="subcellular location">
    <subcellularLocation>
        <location evidence="1">Nucleus</location>
    </subcellularLocation>
</comment>
<evidence type="ECO:0000256" key="4">
    <source>
        <dbReference type="SAM" id="MobiDB-lite"/>
    </source>
</evidence>
<keyword evidence="3" id="KW-0539">Nucleus</keyword>
<dbReference type="Proteomes" id="UP000191144">
    <property type="component" value="Chromosome F"/>
</dbReference>
<feature type="region of interest" description="Disordered" evidence="4">
    <location>
        <begin position="359"/>
        <end position="418"/>
    </location>
</feature>
<dbReference type="InterPro" id="IPR007133">
    <property type="entry name" value="RNA_pol_II-assoc_Paf1"/>
</dbReference>
<dbReference type="PANTHER" id="PTHR23188">
    <property type="entry name" value="RNA POLYMERASE II-ASSOCIATED FACTOR 1 HOMOLOG"/>
    <property type="match status" value="1"/>
</dbReference>
<dbReference type="GO" id="GO:0003682">
    <property type="term" value="F:chromatin binding"/>
    <property type="evidence" value="ECO:0007669"/>
    <property type="project" value="TreeGrafter"/>
</dbReference>
<feature type="compositionally biased region" description="Low complexity" evidence="4">
    <location>
        <begin position="405"/>
        <end position="418"/>
    </location>
</feature>
<gene>
    <name evidence="5" type="ORF">LAME_0F18756G</name>
</gene>
<evidence type="ECO:0000313" key="6">
    <source>
        <dbReference type="Proteomes" id="UP000191144"/>
    </source>
</evidence>
<proteinExistence type="inferred from homology"/>
<dbReference type="AlphaFoldDB" id="A0A1G4K0V5"/>
<dbReference type="OrthoDB" id="10260285at2759"/>
<name>A0A1G4K0V5_9SACH</name>
<comment type="similarity">
    <text evidence="2">Belongs to the PAF1 family.</text>
</comment>
<feature type="compositionally biased region" description="Acidic residues" evidence="4">
    <location>
        <begin position="364"/>
        <end position="378"/>
    </location>
</feature>
<dbReference type="PANTHER" id="PTHR23188:SF12">
    <property type="entry name" value="RNA POLYMERASE II-ASSOCIATED FACTOR 1 HOMOLOG"/>
    <property type="match status" value="1"/>
</dbReference>
<evidence type="ECO:0000313" key="5">
    <source>
        <dbReference type="EMBL" id="SCU97162.1"/>
    </source>
</evidence>
<organism evidence="5 6">
    <name type="scientific">Lachancea meyersii CBS 8951</name>
    <dbReference type="NCBI Taxonomy" id="1266667"/>
    <lineage>
        <taxon>Eukaryota</taxon>
        <taxon>Fungi</taxon>
        <taxon>Dikarya</taxon>
        <taxon>Ascomycota</taxon>
        <taxon>Saccharomycotina</taxon>
        <taxon>Saccharomycetes</taxon>
        <taxon>Saccharomycetales</taxon>
        <taxon>Saccharomycetaceae</taxon>
        <taxon>Lachancea</taxon>
    </lineage>
</organism>
<dbReference type="GO" id="GO:0000993">
    <property type="term" value="F:RNA polymerase II complex binding"/>
    <property type="evidence" value="ECO:0007669"/>
    <property type="project" value="TreeGrafter"/>
</dbReference>
<reference evidence="6" key="1">
    <citation type="submission" date="2016-03" db="EMBL/GenBank/DDBJ databases">
        <authorList>
            <person name="Devillers Hugo."/>
        </authorList>
    </citation>
    <scope>NUCLEOTIDE SEQUENCE [LARGE SCALE GENOMIC DNA]</scope>
</reference>
<protein>
    <submittedName>
        <fullName evidence="5">LAME_0F18756g1_1</fullName>
    </submittedName>
</protein>
<dbReference type="EMBL" id="LT598477">
    <property type="protein sequence ID" value="SCU97162.1"/>
    <property type="molecule type" value="Genomic_DNA"/>
</dbReference>